<dbReference type="PANTHER" id="PTHR33463">
    <property type="entry name" value="NB-ARC DOMAIN-CONTAINING PROTEIN-RELATED"/>
    <property type="match status" value="1"/>
</dbReference>
<comment type="caution">
    <text evidence="8">The sequence shown here is derived from an EMBL/GenBank/DDBJ whole genome shotgun (WGS) entry which is preliminary data.</text>
</comment>
<evidence type="ECO:0000256" key="2">
    <source>
        <dbReference type="ARBA" id="ARBA00022741"/>
    </source>
</evidence>
<dbReference type="InterPro" id="IPR032675">
    <property type="entry name" value="LRR_dom_sf"/>
</dbReference>
<dbReference type="Gene3D" id="1.10.8.430">
    <property type="entry name" value="Helical domain of apoptotic protease-activating factors"/>
    <property type="match status" value="1"/>
</dbReference>
<dbReference type="InterPro" id="IPR002182">
    <property type="entry name" value="NB-ARC"/>
</dbReference>
<dbReference type="GO" id="GO:0005524">
    <property type="term" value="F:ATP binding"/>
    <property type="evidence" value="ECO:0007669"/>
    <property type="project" value="UniProtKB-KW"/>
</dbReference>
<protein>
    <submittedName>
        <fullName evidence="8">Uncharacterized protein</fullName>
    </submittedName>
</protein>
<dbReference type="InterPro" id="IPR057135">
    <property type="entry name" value="At4g27190-like_LRR"/>
</dbReference>
<feature type="domain" description="Disease resistance protein At4g27190-like leucine-rich repeats" evidence="7">
    <location>
        <begin position="1000"/>
        <end position="1105"/>
    </location>
</feature>
<evidence type="ECO:0000259" key="6">
    <source>
        <dbReference type="Pfam" id="PF00931"/>
    </source>
</evidence>
<evidence type="ECO:0000313" key="9">
    <source>
        <dbReference type="Proteomes" id="UP000315295"/>
    </source>
</evidence>
<dbReference type="InterPro" id="IPR050905">
    <property type="entry name" value="Plant_NBS-LRR"/>
</dbReference>
<dbReference type="Pfam" id="PF00931">
    <property type="entry name" value="NB-ARC"/>
    <property type="match status" value="1"/>
</dbReference>
<feature type="domain" description="Disease resistance protein At4g27190-like leucine-rich repeats" evidence="7">
    <location>
        <begin position="774"/>
        <end position="897"/>
    </location>
</feature>
<feature type="coiled-coil region" evidence="5">
    <location>
        <begin position="26"/>
        <end position="60"/>
    </location>
</feature>
<evidence type="ECO:0000313" key="8">
    <source>
        <dbReference type="EMBL" id="TQD96454.1"/>
    </source>
</evidence>
<dbReference type="SUPFAM" id="SSF52540">
    <property type="entry name" value="P-loop containing nucleoside triphosphate hydrolases"/>
    <property type="match status" value="1"/>
</dbReference>
<dbReference type="Gene3D" id="3.40.50.300">
    <property type="entry name" value="P-loop containing nucleotide triphosphate hydrolases"/>
    <property type="match status" value="1"/>
</dbReference>
<dbReference type="Proteomes" id="UP000315295">
    <property type="component" value="Unassembled WGS sequence"/>
</dbReference>
<reference evidence="8 9" key="1">
    <citation type="journal article" date="2019" name="G3 (Bethesda)">
        <title>Sequencing of a Wild Apple (Malus baccata) Genome Unravels the Differences Between Cultivated and Wild Apple Species Regarding Disease Resistance and Cold Tolerance.</title>
        <authorList>
            <person name="Chen X."/>
        </authorList>
    </citation>
    <scope>NUCLEOTIDE SEQUENCE [LARGE SCALE GENOMIC DNA]</scope>
    <source>
        <strain evidence="9">cv. Shandingzi</strain>
        <tissue evidence="8">Leaves</tissue>
    </source>
</reference>
<sequence length="1381" mass="156717">MGIVIQIVGKVAEYAIEPAIRQVGYLAHCKRNLENLQIQVNELSAARERLELKVVEAKEKGETIHTDVQNWLDEVVEITEKANELCKPDTQANMSRLRGVCPNPVLRHKLGRRSTKLQQAVVNLCAKRDFASISFKVRPQEVSMVSDRHYEAFDSRTLTVNKIMDELRIPNTDLILVYGIGGVGKTTLVEEVLRQAVKEKLFADAVMVRSVQNSDLEGIQKEIAIKLGMEVQESETMSVRALRLRDRVKDKKVLVILDNIWESIDLLSVGLPCLPNCRILLTSRTRKLLSSEKRSQKDFALQVLNEDEAWRLFETKAGDVVKNPDIRTEATDVAKKCGGLPLLVVTVASSLRNRSTLPVWKNAKRCLKVFDNEDSAEQEAYSALEWSFNQLDDQKLKPLLLICGVLVNHFGKASLTDLLKYTFGLGLFKNIDSVEDAQHAVHARIEELKDSCLLLDSKNNTSITMHDLLRDVAISIASKGHRALLRAEGDDLKEWPNNEEFSENCIMISLSCKNIPRLPEVLKCQQLELFLLRGKGDLLEIPGNFFVEMKKLKVMDLNNAHFSSLPQSLYLLENLQTLCLERCVLGDITLVGQLSQLKILSFIYSQFNELPEEIGKLTRLRLLDLSWCSELRVISPNVISSLKSLEDLRMKQSFNRWVPKGVTGERSNASLSELKDLPRLAALSIHVPDASSIPTDLFTDKLKKYQILIGTSSWKWNDVDETLNTLKLKLPTDCELDHGLEMLLKRSCEDLYLDGSEGTHNVVHHSGNEDFQQLKHLHVRNNAQLTHIITEEVVLPSLTSLVVHCCDHLTFVLSSSMARNLVQLKKLEIIQCESIEEIVSTKEYGEEQTNIMFCKLQHLELRNLPKLSRFCSASCNVQFLSLESLKLWECGELKGFFFDPKLETEELYFLFDDKVGFPKLEILSICQLSILTTIWHNQLDPDSFYKLRRVEIKDCQCLISIFTPSISGRMNALGSLSISWCSRLEVVFEIKETPDTSTTQLKMSGCENLDFVSIHRCEKLKYIFPCLVARGLQQLRVLRVHGCDGMEEIVSKEEGLEMMPKFVFPKATNIEFSNLDQLKSFYPGMHASEWPRLEQVTVRKCGKLDIFALEISSFQKHEFGSLYTPIKHSLFLIDKDVSFPNLENMTLDTDMEIWCGPSPSQLFRKLKSLAFEFSDQKVSLFENSAHPDATFTHLSVLKLKHMEKLMHLRNKNVPGAGPVFPNLEVLQVVDCFALKDLVSSAIPFRNLTTLEVVGCDSLKCLATYTIVKTLKRLRKMTVAFCERMTEIGAVTPDGDDAGNDGEISFCHLQSLKLHVLPRLQDFFSGNCSVKFPSLKTVDIYQCPKLKINCFEWKSSPELQGVQITEDYLRGGEDDDDNDDDR</sequence>
<comment type="similarity">
    <text evidence="1">Belongs to the disease resistance NB-LRR family.</text>
</comment>
<evidence type="ECO:0000256" key="5">
    <source>
        <dbReference type="SAM" id="Coils"/>
    </source>
</evidence>
<dbReference type="PANTHER" id="PTHR33463:SF198">
    <property type="entry name" value="RPP4C3"/>
    <property type="match status" value="1"/>
</dbReference>
<dbReference type="SUPFAM" id="SSF52047">
    <property type="entry name" value="RNI-like"/>
    <property type="match status" value="1"/>
</dbReference>
<dbReference type="EMBL" id="VIEB01000292">
    <property type="protein sequence ID" value="TQD96454.1"/>
    <property type="molecule type" value="Genomic_DNA"/>
</dbReference>
<name>A0A540MCM7_MALBA</name>
<dbReference type="STRING" id="106549.A0A540MCM7"/>
<dbReference type="SUPFAM" id="SSF52058">
    <property type="entry name" value="L domain-like"/>
    <property type="match status" value="1"/>
</dbReference>
<dbReference type="InterPro" id="IPR042197">
    <property type="entry name" value="Apaf_helical"/>
</dbReference>
<dbReference type="GO" id="GO:0006952">
    <property type="term" value="P:defense response"/>
    <property type="evidence" value="ECO:0007669"/>
    <property type="project" value="UniProtKB-KW"/>
</dbReference>
<dbReference type="Pfam" id="PF23247">
    <property type="entry name" value="LRR_RPS2"/>
    <property type="match status" value="4"/>
</dbReference>
<feature type="domain" description="NB-ARC" evidence="6">
    <location>
        <begin position="159"/>
        <end position="318"/>
    </location>
</feature>
<proteinExistence type="inferred from homology"/>
<keyword evidence="4" id="KW-0067">ATP-binding</keyword>
<dbReference type="PRINTS" id="PR00364">
    <property type="entry name" value="DISEASERSIST"/>
</dbReference>
<dbReference type="InterPro" id="IPR027417">
    <property type="entry name" value="P-loop_NTPase"/>
</dbReference>
<feature type="domain" description="Disease resistance protein At4g27190-like leucine-rich repeats" evidence="7">
    <location>
        <begin position="1244"/>
        <end position="1346"/>
    </location>
</feature>
<keyword evidence="2" id="KW-0547">Nucleotide-binding</keyword>
<keyword evidence="3" id="KW-0611">Plant defense</keyword>
<evidence type="ECO:0000256" key="1">
    <source>
        <dbReference type="ARBA" id="ARBA00008894"/>
    </source>
</evidence>
<organism evidence="8 9">
    <name type="scientific">Malus baccata</name>
    <name type="common">Siberian crab apple</name>
    <name type="synonym">Pyrus baccata</name>
    <dbReference type="NCBI Taxonomy" id="106549"/>
    <lineage>
        <taxon>Eukaryota</taxon>
        <taxon>Viridiplantae</taxon>
        <taxon>Streptophyta</taxon>
        <taxon>Embryophyta</taxon>
        <taxon>Tracheophyta</taxon>
        <taxon>Spermatophyta</taxon>
        <taxon>Magnoliopsida</taxon>
        <taxon>eudicotyledons</taxon>
        <taxon>Gunneridae</taxon>
        <taxon>Pentapetalae</taxon>
        <taxon>rosids</taxon>
        <taxon>fabids</taxon>
        <taxon>Rosales</taxon>
        <taxon>Rosaceae</taxon>
        <taxon>Amygdaloideae</taxon>
        <taxon>Maleae</taxon>
        <taxon>Malus</taxon>
    </lineage>
</organism>
<gene>
    <name evidence="8" type="ORF">C1H46_017949</name>
</gene>
<keyword evidence="9" id="KW-1185">Reference proteome</keyword>
<evidence type="ECO:0000259" key="7">
    <source>
        <dbReference type="Pfam" id="PF23247"/>
    </source>
</evidence>
<evidence type="ECO:0000256" key="3">
    <source>
        <dbReference type="ARBA" id="ARBA00022821"/>
    </source>
</evidence>
<feature type="domain" description="Disease resistance protein At4g27190-like leucine-rich repeats" evidence="7">
    <location>
        <begin position="927"/>
        <end position="999"/>
    </location>
</feature>
<evidence type="ECO:0000256" key="4">
    <source>
        <dbReference type="ARBA" id="ARBA00022840"/>
    </source>
</evidence>
<dbReference type="GO" id="GO:0043531">
    <property type="term" value="F:ADP binding"/>
    <property type="evidence" value="ECO:0007669"/>
    <property type="project" value="InterPro"/>
</dbReference>
<accession>A0A540MCM7</accession>
<keyword evidence="5" id="KW-0175">Coiled coil</keyword>
<dbReference type="Gene3D" id="3.80.10.10">
    <property type="entry name" value="Ribonuclease Inhibitor"/>
    <property type="match status" value="3"/>
</dbReference>